<evidence type="ECO:0000313" key="3">
    <source>
        <dbReference type="Proteomes" id="UP000178859"/>
    </source>
</evidence>
<dbReference type="EMBL" id="MFDT01000032">
    <property type="protein sequence ID" value="OGE64837.1"/>
    <property type="molecule type" value="Genomic_DNA"/>
</dbReference>
<accession>A0A1F5MHI7</accession>
<keyword evidence="1" id="KW-0812">Transmembrane</keyword>
<feature type="transmembrane region" description="Helical" evidence="1">
    <location>
        <begin position="6"/>
        <end position="25"/>
    </location>
</feature>
<protein>
    <submittedName>
        <fullName evidence="2">Uncharacterized protein</fullName>
    </submittedName>
</protein>
<evidence type="ECO:0000313" key="2">
    <source>
        <dbReference type="EMBL" id="OGE64837.1"/>
    </source>
</evidence>
<dbReference type="AlphaFoldDB" id="A0A1F5MHI7"/>
<proteinExistence type="predicted"/>
<evidence type="ECO:0000256" key="1">
    <source>
        <dbReference type="SAM" id="Phobius"/>
    </source>
</evidence>
<gene>
    <name evidence="2" type="ORF">A3I48_04480</name>
</gene>
<name>A0A1F5MHI7_9BACT</name>
<keyword evidence="1" id="KW-0472">Membrane</keyword>
<organism evidence="2 3">
    <name type="scientific">Candidatus Daviesbacteria bacterium RIFCSPLOWO2_02_FULL_36_7</name>
    <dbReference type="NCBI Taxonomy" id="1797792"/>
    <lineage>
        <taxon>Bacteria</taxon>
        <taxon>Candidatus Daviesiibacteriota</taxon>
    </lineage>
</organism>
<dbReference type="Proteomes" id="UP000178859">
    <property type="component" value="Unassembled WGS sequence"/>
</dbReference>
<reference evidence="2 3" key="1">
    <citation type="journal article" date="2016" name="Nat. Commun.">
        <title>Thousands of microbial genomes shed light on interconnected biogeochemical processes in an aquifer system.</title>
        <authorList>
            <person name="Anantharaman K."/>
            <person name="Brown C.T."/>
            <person name="Hug L.A."/>
            <person name="Sharon I."/>
            <person name="Castelle C.J."/>
            <person name="Probst A.J."/>
            <person name="Thomas B.C."/>
            <person name="Singh A."/>
            <person name="Wilkins M.J."/>
            <person name="Karaoz U."/>
            <person name="Brodie E.L."/>
            <person name="Williams K.H."/>
            <person name="Hubbard S.S."/>
            <person name="Banfield J.F."/>
        </authorList>
    </citation>
    <scope>NUCLEOTIDE SEQUENCE [LARGE SCALE GENOMIC DNA]</scope>
</reference>
<keyword evidence="1" id="KW-1133">Transmembrane helix</keyword>
<sequence length="228" mass="26241">MPILPVDAVTLVVIFTLIIITLLYLREYNQRKKLEITGDKFLKEIKEKGWENLHQSIKKSQAILGQAELEGIKVVADSKIETSKMGQDFSKELSESLDSSKQTIVSAQNQLLQFMADLQKRSQEFEEASKKTGEQRINQLFDRIEQRLADFLVQTEQKTTTSIELELKSTRQLIETYKNEQLKLIDENIVAMMEQTLGMVLGEKLSLKDQLDLIYEALEKAKVEKFIV</sequence>
<comment type="caution">
    <text evidence="2">The sequence shown here is derived from an EMBL/GenBank/DDBJ whole genome shotgun (WGS) entry which is preliminary data.</text>
</comment>